<protein>
    <submittedName>
        <fullName evidence="1">Uncharacterized protein</fullName>
    </submittedName>
</protein>
<gene>
    <name evidence="1" type="ORF">NJ959_14940</name>
</gene>
<dbReference type="Proteomes" id="UP001204953">
    <property type="component" value="Unassembled WGS sequence"/>
</dbReference>
<dbReference type="RefSeq" id="WP_254012524.1">
    <property type="nucleotide sequence ID" value="NZ_JAMZMM010000138.1"/>
</dbReference>
<keyword evidence="2" id="KW-1185">Reference proteome</keyword>
<evidence type="ECO:0000313" key="1">
    <source>
        <dbReference type="EMBL" id="MCP2729747.1"/>
    </source>
</evidence>
<dbReference type="AlphaFoldDB" id="A0AAE3GTJ0"/>
<organism evidence="1 2">
    <name type="scientific">Limnofasciculus baicalensis BBK-W-15</name>
    <dbReference type="NCBI Taxonomy" id="2699891"/>
    <lineage>
        <taxon>Bacteria</taxon>
        <taxon>Bacillati</taxon>
        <taxon>Cyanobacteriota</taxon>
        <taxon>Cyanophyceae</taxon>
        <taxon>Coleofasciculales</taxon>
        <taxon>Coleofasciculaceae</taxon>
        <taxon>Limnofasciculus</taxon>
        <taxon>Limnofasciculus baicalensis</taxon>
    </lineage>
</organism>
<comment type="caution">
    <text evidence="1">The sequence shown here is derived from an EMBL/GenBank/DDBJ whole genome shotgun (WGS) entry which is preliminary data.</text>
</comment>
<accession>A0AAE3GTJ0</accession>
<reference evidence="1" key="1">
    <citation type="submission" date="2022-06" db="EMBL/GenBank/DDBJ databases">
        <title>New cyanobacteria of genus Symplocastrum in benthos of Lake Baikal.</title>
        <authorList>
            <person name="Sorokovikova E."/>
            <person name="Tikhonova I."/>
            <person name="Krasnopeev A."/>
            <person name="Evseev P."/>
            <person name="Gladkikh A."/>
            <person name="Belykh O."/>
        </authorList>
    </citation>
    <scope>NUCLEOTIDE SEQUENCE</scope>
    <source>
        <strain evidence="1">BBK-W-15</strain>
    </source>
</reference>
<evidence type="ECO:0000313" key="2">
    <source>
        <dbReference type="Proteomes" id="UP001204953"/>
    </source>
</evidence>
<dbReference type="EMBL" id="JAMZMM010000138">
    <property type="protein sequence ID" value="MCP2729747.1"/>
    <property type="molecule type" value="Genomic_DNA"/>
</dbReference>
<proteinExistence type="predicted"/>
<name>A0AAE3GTJ0_9CYAN</name>
<sequence length="52" mass="6067">MQKIPPQFRLLRSLLYLQQDGFMVETVGITKAITNMADTCQQKRLNLLKFKP</sequence>